<dbReference type="FunFam" id="2.130.10.80:FF:000001">
    <property type="entry name" value="Aldehyde oxidase GLOX"/>
    <property type="match status" value="1"/>
</dbReference>
<dbReference type="SMART" id="SM00320">
    <property type="entry name" value="WD40"/>
    <property type="match status" value="5"/>
</dbReference>
<dbReference type="Pfam" id="PF07250">
    <property type="entry name" value="Glyoxal_oxid_N"/>
    <property type="match status" value="1"/>
</dbReference>
<sequence>MSKRPPPDPVAVLRGHRASVMDICFHPSRKILFSGAADGELRIWDTVQRRTVASALAHTAAHGIICVAASPLIGEDKVISQGRDGTVKCWDFGDGGLSRTPLFSIKTNSYHFCKLSLVKKPLHGQRQTEGIENFQDAIHGETAAQESQDNAQIKEMKYVAIAGEQSSVVELWDLATSKKCLQLPDFPSGSVNPLTKERGMCMAVQAFLSSEYQGYLNVLTSYEDGSMAWWDIRNPGAPLTTVKFHSEPVLSLSVDWSCGGGLSGGADEKIVMFTLDYGSGSFLAKKEITLEQPGIAGVSIRPDGKIAAVAGWDYRLRVYNYRKGNPLAILKYHHATLVIALPILQTTFCRNFAAAAAAPKGKWTLLQPSIGISAMHMQLLYPDTVVIFDRTDFGPSNISLPAGKCRHDPLDLALKADCTAHSVEYNVLHNTIRPLNVLTNTWCSSGSVAPDGTLYQTGGSNDGERVVRVFNPCKFGGLCDWKEINNGLLVKRWYATNHALPDGRQIIIGGRAEFNYEFFPKTRATNKVFDFKFLRDTNDPGIENNLYPLVVQNVDGNLFIFANNRAILFNYNNGAVVKTYPTLPDGNPRSYPSTGSGVLLPLKNLQGPGGIQAEVLVCGGAPKGAFAAASKGVFVGALKTCGRISITARNPRWVMETMPFARLMGDMILLPNGKVLIINGAARGVAGWELGRDPVLTPVIYKPDAAFGARFEVQTPATRPRMYHSTAILLRDGRVLVGGSNPHSGYVFVNTLYPTDLSLEAFSPPYLDRSFDLLRPQIIAPSFIRYGQKFVVSFKVNGPVKANLVTVTMVSPSFATHSMSMNHRLLVLSTIQGVKPAGKLAYQMTVSAPINTNLAIPGYYLLFVVHQDIPSVGIWVQLK</sequence>
<dbReference type="Gene3D" id="2.60.40.10">
    <property type="entry name" value="Immunoglobulins"/>
    <property type="match status" value="1"/>
</dbReference>
<keyword evidence="11" id="KW-1185">Reference proteome</keyword>
<keyword evidence="2" id="KW-0964">Secreted</keyword>
<dbReference type="InterPro" id="IPR036322">
    <property type="entry name" value="WD40_repeat_dom_sf"/>
</dbReference>
<dbReference type="Pfam" id="PF09118">
    <property type="entry name" value="GO-like_E_set"/>
    <property type="match status" value="1"/>
</dbReference>
<dbReference type="CDD" id="cd02851">
    <property type="entry name" value="E_set_GO_C"/>
    <property type="match status" value="1"/>
</dbReference>
<dbReference type="InterPro" id="IPR011043">
    <property type="entry name" value="Gal_Oxase/kelch_b-propeller"/>
</dbReference>
<keyword evidence="3" id="KW-0732">Signal</keyword>
<dbReference type="Pfam" id="PF00400">
    <property type="entry name" value="WD40"/>
    <property type="match status" value="1"/>
</dbReference>
<accession>A0AAV1EAY1</accession>
<dbReference type="GO" id="GO:0005615">
    <property type="term" value="C:extracellular space"/>
    <property type="evidence" value="ECO:0007669"/>
    <property type="project" value="UniProtKB-ARBA"/>
</dbReference>
<dbReference type="PANTHER" id="PTHR32208:SF62">
    <property type="entry name" value="OXIDASE, PUTATIVE, EXPRESSED-RELATED"/>
    <property type="match status" value="1"/>
</dbReference>
<proteinExistence type="predicted"/>
<dbReference type="InterPro" id="IPR013783">
    <property type="entry name" value="Ig-like_fold"/>
</dbReference>
<evidence type="ECO:0000256" key="3">
    <source>
        <dbReference type="ARBA" id="ARBA00022729"/>
    </source>
</evidence>
<dbReference type="PROSITE" id="PS50294">
    <property type="entry name" value="WD_REPEATS_REGION"/>
    <property type="match status" value="1"/>
</dbReference>
<evidence type="ECO:0000256" key="1">
    <source>
        <dbReference type="ARBA" id="ARBA00004613"/>
    </source>
</evidence>
<dbReference type="EMBL" id="OX459125">
    <property type="protein sequence ID" value="CAI9116871.1"/>
    <property type="molecule type" value="Genomic_DNA"/>
</dbReference>
<evidence type="ECO:0000256" key="6">
    <source>
        <dbReference type="ARBA" id="ARBA00077505"/>
    </source>
</evidence>
<dbReference type="InterPro" id="IPR001680">
    <property type="entry name" value="WD40_rpt"/>
</dbReference>
<dbReference type="InterPro" id="IPR037293">
    <property type="entry name" value="Gal_Oxidase_central_sf"/>
</dbReference>
<evidence type="ECO:0000256" key="7">
    <source>
        <dbReference type="PROSITE-ProRule" id="PRU00221"/>
    </source>
</evidence>
<protein>
    <recommendedName>
        <fullName evidence="5">Aldehyde oxidase GLOX</fullName>
    </recommendedName>
    <alternativeName>
        <fullName evidence="6">Glyoxal oxidase</fullName>
    </alternativeName>
</protein>
<dbReference type="InterPro" id="IPR009880">
    <property type="entry name" value="Glyoxal_oxidase_N"/>
</dbReference>
<dbReference type="Proteomes" id="UP001161247">
    <property type="component" value="Chromosome 8"/>
</dbReference>
<evidence type="ECO:0000256" key="4">
    <source>
        <dbReference type="ARBA" id="ARBA00023002"/>
    </source>
</evidence>
<dbReference type="InterPro" id="IPR015202">
    <property type="entry name" value="GO-like_E_set"/>
</dbReference>
<keyword evidence="4" id="KW-0560">Oxidoreductase</keyword>
<dbReference type="SUPFAM" id="SSF81296">
    <property type="entry name" value="E set domains"/>
    <property type="match status" value="1"/>
</dbReference>
<evidence type="ECO:0000313" key="10">
    <source>
        <dbReference type="EMBL" id="CAI9116871.1"/>
    </source>
</evidence>
<evidence type="ECO:0000256" key="5">
    <source>
        <dbReference type="ARBA" id="ARBA00073112"/>
    </source>
</evidence>
<dbReference type="InterPro" id="IPR014756">
    <property type="entry name" value="Ig_E-set"/>
</dbReference>
<evidence type="ECO:0000259" key="8">
    <source>
        <dbReference type="Pfam" id="PF07250"/>
    </source>
</evidence>
<dbReference type="PROSITE" id="PS50082">
    <property type="entry name" value="WD_REPEATS_2"/>
    <property type="match status" value="1"/>
</dbReference>
<reference evidence="10" key="1">
    <citation type="submission" date="2023-03" db="EMBL/GenBank/DDBJ databases">
        <authorList>
            <person name="Julca I."/>
        </authorList>
    </citation>
    <scope>NUCLEOTIDE SEQUENCE</scope>
</reference>
<feature type="domain" description="Glyoxal oxidase N-terminal" evidence="8">
    <location>
        <begin position="375"/>
        <end position="766"/>
    </location>
</feature>
<evidence type="ECO:0000313" key="11">
    <source>
        <dbReference type="Proteomes" id="UP001161247"/>
    </source>
</evidence>
<evidence type="ECO:0000256" key="2">
    <source>
        <dbReference type="ARBA" id="ARBA00022525"/>
    </source>
</evidence>
<dbReference type="SUPFAM" id="SSF50978">
    <property type="entry name" value="WD40 repeat-like"/>
    <property type="match status" value="1"/>
</dbReference>
<dbReference type="InterPro" id="IPR015943">
    <property type="entry name" value="WD40/YVTN_repeat-like_dom_sf"/>
</dbReference>
<dbReference type="PANTHER" id="PTHR32208">
    <property type="entry name" value="SECRETED PROTEIN-RELATED"/>
    <property type="match status" value="1"/>
</dbReference>
<dbReference type="Gene3D" id="2.130.10.10">
    <property type="entry name" value="YVTN repeat-like/Quinoprotein amine dehydrogenase"/>
    <property type="match status" value="2"/>
</dbReference>
<evidence type="ECO:0000259" key="9">
    <source>
        <dbReference type="Pfam" id="PF09118"/>
    </source>
</evidence>
<dbReference type="GO" id="GO:0016491">
    <property type="term" value="F:oxidoreductase activity"/>
    <property type="evidence" value="ECO:0007669"/>
    <property type="project" value="UniProtKB-KW"/>
</dbReference>
<comment type="subcellular location">
    <subcellularLocation>
        <location evidence="1">Secreted</location>
    </subcellularLocation>
</comment>
<organism evidence="10 11">
    <name type="scientific">Oldenlandia corymbosa var. corymbosa</name>
    <dbReference type="NCBI Taxonomy" id="529605"/>
    <lineage>
        <taxon>Eukaryota</taxon>
        <taxon>Viridiplantae</taxon>
        <taxon>Streptophyta</taxon>
        <taxon>Embryophyta</taxon>
        <taxon>Tracheophyta</taxon>
        <taxon>Spermatophyta</taxon>
        <taxon>Magnoliopsida</taxon>
        <taxon>eudicotyledons</taxon>
        <taxon>Gunneridae</taxon>
        <taxon>Pentapetalae</taxon>
        <taxon>asterids</taxon>
        <taxon>lamiids</taxon>
        <taxon>Gentianales</taxon>
        <taxon>Rubiaceae</taxon>
        <taxon>Rubioideae</taxon>
        <taxon>Spermacoceae</taxon>
        <taxon>Hedyotis-Oldenlandia complex</taxon>
        <taxon>Oldenlandia</taxon>
    </lineage>
</organism>
<name>A0AAV1EAY1_OLDCO</name>
<dbReference type="AlphaFoldDB" id="A0AAV1EAY1"/>
<gene>
    <name evidence="10" type="ORF">OLC1_LOCUS23053</name>
</gene>
<dbReference type="Gene3D" id="2.130.10.80">
    <property type="entry name" value="Galactose oxidase/kelch, beta-propeller"/>
    <property type="match status" value="1"/>
</dbReference>
<keyword evidence="7" id="KW-0853">WD repeat</keyword>
<dbReference type="SUPFAM" id="SSF50965">
    <property type="entry name" value="Galactose oxidase, central domain"/>
    <property type="match status" value="1"/>
</dbReference>
<feature type="domain" description="Galactose oxidase-like Early set" evidence="9">
    <location>
        <begin position="775"/>
        <end position="877"/>
    </location>
</feature>
<feature type="repeat" description="WD" evidence="7">
    <location>
        <begin position="13"/>
        <end position="54"/>
    </location>
</feature>